<evidence type="ECO:0000256" key="1">
    <source>
        <dbReference type="SAM" id="MobiDB-lite"/>
    </source>
</evidence>
<sequence>MRNVVALLSTLLVGAIASPILQASPRAVDNNGMEERTVREWVLQREFGPNHWGKRSPRLVEVLNLEVPTGPFPADPKAPKGRINETDFGMWWKRRNEERTAHPQDSLGRMEKRGRYVTGDTSLREILTNTRAHRAQRKADKAQEKADAAQEKADIAWSKAGFGLVSSGKTAVPVQKNEFEQPVANDQENRGPVQPEYQPKGAAENDNELSLGYRIRVNFQNNKEFGGQKEAETDANNRQGNRETSNDSQDSNVNRPKQTETKKPNSKEVDAEERINRSRPKVIIKGCKNAENQASKKNEDDDDDDEKEAEVKVNKPSAIKSIKVSKKVN</sequence>
<reference evidence="3 4" key="1">
    <citation type="journal article" date="2025" name="Microbiol. Resour. Announc.">
        <title>Draft genome sequences for Neonectria magnoliae and Neonectria punicea, canker pathogens of Liriodendron tulipifera and Acer saccharum in West Virginia.</title>
        <authorList>
            <person name="Petronek H.M."/>
            <person name="Kasson M.T."/>
            <person name="Metheny A.M."/>
            <person name="Stauder C.M."/>
            <person name="Lovett B."/>
            <person name="Lynch S.C."/>
            <person name="Garnas J.R."/>
            <person name="Kasson L.R."/>
            <person name="Stajich J.E."/>
        </authorList>
    </citation>
    <scope>NUCLEOTIDE SEQUENCE [LARGE SCALE GENOMIC DNA]</scope>
    <source>
        <strain evidence="3 4">NRRL 64653</strain>
    </source>
</reference>
<feature type="compositionally biased region" description="Basic and acidic residues" evidence="1">
    <location>
        <begin position="257"/>
        <end position="276"/>
    </location>
</feature>
<keyword evidence="4" id="KW-1185">Reference proteome</keyword>
<evidence type="ECO:0000313" key="3">
    <source>
        <dbReference type="EMBL" id="KAK7416499.1"/>
    </source>
</evidence>
<keyword evidence="2" id="KW-0732">Signal</keyword>
<organism evidence="3 4">
    <name type="scientific">Neonectria punicea</name>
    <dbReference type="NCBI Taxonomy" id="979145"/>
    <lineage>
        <taxon>Eukaryota</taxon>
        <taxon>Fungi</taxon>
        <taxon>Dikarya</taxon>
        <taxon>Ascomycota</taxon>
        <taxon>Pezizomycotina</taxon>
        <taxon>Sordariomycetes</taxon>
        <taxon>Hypocreomycetidae</taxon>
        <taxon>Hypocreales</taxon>
        <taxon>Nectriaceae</taxon>
        <taxon>Neonectria</taxon>
    </lineage>
</organism>
<feature type="region of interest" description="Disordered" evidence="1">
    <location>
        <begin position="180"/>
        <end position="206"/>
    </location>
</feature>
<evidence type="ECO:0000256" key="2">
    <source>
        <dbReference type="SAM" id="SignalP"/>
    </source>
</evidence>
<evidence type="ECO:0000313" key="4">
    <source>
        <dbReference type="Proteomes" id="UP001498476"/>
    </source>
</evidence>
<gene>
    <name evidence="3" type="ORF">QQX98_005203</name>
</gene>
<feature type="signal peptide" evidence="2">
    <location>
        <begin position="1"/>
        <end position="17"/>
    </location>
</feature>
<dbReference type="EMBL" id="JAZAVJ010000068">
    <property type="protein sequence ID" value="KAK7416499.1"/>
    <property type="molecule type" value="Genomic_DNA"/>
</dbReference>
<feature type="chain" id="PRO_5046931718" evidence="2">
    <location>
        <begin position="18"/>
        <end position="329"/>
    </location>
</feature>
<proteinExistence type="predicted"/>
<feature type="region of interest" description="Disordered" evidence="1">
    <location>
        <begin position="222"/>
        <end position="329"/>
    </location>
</feature>
<name>A0ABR1H5V8_9HYPO</name>
<protein>
    <submittedName>
        <fullName evidence="3">Uncharacterized protein</fullName>
    </submittedName>
</protein>
<feature type="compositionally biased region" description="Polar residues" evidence="1">
    <location>
        <begin position="246"/>
        <end position="256"/>
    </location>
</feature>
<dbReference type="Proteomes" id="UP001498476">
    <property type="component" value="Unassembled WGS sequence"/>
</dbReference>
<accession>A0ABR1H5V8</accession>
<comment type="caution">
    <text evidence="3">The sequence shown here is derived from an EMBL/GenBank/DDBJ whole genome shotgun (WGS) entry which is preliminary data.</text>
</comment>